<comment type="caution">
    <text evidence="3">The sequence shown here is derived from an EMBL/GenBank/DDBJ whole genome shotgun (WGS) entry which is preliminary data.</text>
</comment>
<dbReference type="PANTHER" id="PTHR15361:SF4">
    <property type="entry name" value="RAD51-ASSOCIATED PROTEIN 1"/>
    <property type="match status" value="1"/>
</dbReference>
<feature type="region of interest" description="Disordered" evidence="1">
    <location>
        <begin position="28"/>
        <end position="61"/>
    </location>
</feature>
<organism evidence="3 4">
    <name type="scientific">Acipenser oxyrinchus oxyrinchus</name>
    <dbReference type="NCBI Taxonomy" id="40147"/>
    <lineage>
        <taxon>Eukaryota</taxon>
        <taxon>Metazoa</taxon>
        <taxon>Chordata</taxon>
        <taxon>Craniata</taxon>
        <taxon>Vertebrata</taxon>
        <taxon>Euteleostomi</taxon>
        <taxon>Actinopterygii</taxon>
        <taxon>Chondrostei</taxon>
        <taxon>Acipenseriformes</taxon>
        <taxon>Acipenseridae</taxon>
        <taxon>Acipenser</taxon>
    </lineage>
</organism>
<dbReference type="GO" id="GO:0000724">
    <property type="term" value="P:double-strand break repair via homologous recombination"/>
    <property type="evidence" value="ECO:0007669"/>
    <property type="project" value="TreeGrafter"/>
</dbReference>
<dbReference type="InterPro" id="IPR052003">
    <property type="entry name" value="HR_DNA-Binding_Protein"/>
</dbReference>
<protein>
    <submittedName>
        <fullName evidence="3">RAD51-associated protein 1 isoform X3</fullName>
    </submittedName>
</protein>
<dbReference type="InterPro" id="IPR031419">
    <property type="entry name" value="RAD51_interact"/>
</dbReference>
<feature type="domain" description="RAD51 interacting motif" evidence="2">
    <location>
        <begin position="340"/>
        <end position="375"/>
    </location>
</feature>
<feature type="compositionally biased region" description="Basic and acidic residues" evidence="1">
    <location>
        <begin position="248"/>
        <end position="272"/>
    </location>
</feature>
<feature type="compositionally biased region" description="Acidic residues" evidence="1">
    <location>
        <begin position="169"/>
        <end position="201"/>
    </location>
</feature>
<feature type="region of interest" description="Disordered" evidence="1">
    <location>
        <begin position="139"/>
        <end position="158"/>
    </location>
</feature>
<keyword evidence="4" id="KW-1185">Reference proteome</keyword>
<reference evidence="3" key="1">
    <citation type="submission" date="2022-02" db="EMBL/GenBank/DDBJ databases">
        <title>Atlantic sturgeon de novo genome assembly.</title>
        <authorList>
            <person name="Stock M."/>
            <person name="Klopp C."/>
            <person name="Guiguen Y."/>
            <person name="Cabau C."/>
            <person name="Parinello H."/>
            <person name="Santidrian Yebra-Pimentel E."/>
            <person name="Kuhl H."/>
            <person name="Dirks R.P."/>
            <person name="Guessner J."/>
            <person name="Wuertz S."/>
            <person name="Du K."/>
            <person name="Schartl M."/>
        </authorList>
    </citation>
    <scope>NUCLEOTIDE SEQUENCE</scope>
    <source>
        <strain evidence="3">STURGEONOMICS-FGT-2020</strain>
        <tissue evidence="3">Whole blood</tissue>
    </source>
</reference>
<evidence type="ECO:0000313" key="3">
    <source>
        <dbReference type="EMBL" id="KAK1166812.1"/>
    </source>
</evidence>
<name>A0AAD8DAQ0_ACIOX</name>
<feature type="region of interest" description="Disordered" evidence="1">
    <location>
        <begin position="166"/>
        <end position="361"/>
    </location>
</feature>
<dbReference type="PANTHER" id="PTHR15361">
    <property type="entry name" value="RAD51/NUKS-INTERACTING PROTEIN"/>
    <property type="match status" value="1"/>
</dbReference>
<sequence>MFRNKKPVDYSHFGDFEDEDEDFACVKAPPSKKQRVAPKEPERQKQLKTTNKPPVQECGGSLGKPCEERLLVDDRLYQRDLEAALALSMLQTTEENFAVSLPKERDNDVHADSEVAKMDGATLLSNCNVNINLLGLDKITDDNDTSGRNRQRQAASKAAILQRKMLLDNEGDGDGDQDEEYEPDVGSESDPDFSDEEEHDEEIIVKKEAKVKENKEAKSKAQSSKKEKKPLKSRLSATDVGSESDPDFSDKEDKFTVKKGAKVKEKKEEAKSKAQSSKKEKKPLKSRLSATVTPAAASPAPATSHPILMKPSNATLAASKPLQVQSPSGARKPKWTPPAQIGRSPNASENLAVKSPSQGLRLGLSRFARVKPLHPGAASD</sequence>
<dbReference type="Pfam" id="PF15696">
    <property type="entry name" value="RAD51_interact"/>
    <property type="match status" value="1"/>
</dbReference>
<dbReference type="EMBL" id="JAGXEW010000010">
    <property type="protein sequence ID" value="KAK1166812.1"/>
    <property type="molecule type" value="Genomic_DNA"/>
</dbReference>
<feature type="compositionally biased region" description="Polar residues" evidence="1">
    <location>
        <begin position="312"/>
        <end position="328"/>
    </location>
</feature>
<feature type="compositionally biased region" description="Basic and acidic residues" evidence="1">
    <location>
        <begin position="202"/>
        <end position="219"/>
    </location>
</feature>
<accession>A0AAD8DAQ0</accession>
<evidence type="ECO:0000259" key="2">
    <source>
        <dbReference type="Pfam" id="PF15696"/>
    </source>
</evidence>
<dbReference type="GO" id="GO:0036297">
    <property type="term" value="P:interstrand cross-link repair"/>
    <property type="evidence" value="ECO:0007669"/>
    <property type="project" value="TreeGrafter"/>
</dbReference>
<evidence type="ECO:0000256" key="1">
    <source>
        <dbReference type="SAM" id="MobiDB-lite"/>
    </source>
</evidence>
<proteinExistence type="predicted"/>
<dbReference type="AlphaFoldDB" id="A0AAD8DAQ0"/>
<dbReference type="Proteomes" id="UP001230051">
    <property type="component" value="Unassembled WGS sequence"/>
</dbReference>
<feature type="compositionally biased region" description="Low complexity" evidence="1">
    <location>
        <begin position="289"/>
        <end position="304"/>
    </location>
</feature>
<dbReference type="GO" id="GO:0003690">
    <property type="term" value="F:double-stranded DNA binding"/>
    <property type="evidence" value="ECO:0007669"/>
    <property type="project" value="TreeGrafter"/>
</dbReference>
<gene>
    <name evidence="3" type="primary">RAD51AP1</name>
    <name evidence="3" type="ORF">AOXY_G11423</name>
</gene>
<evidence type="ECO:0000313" key="4">
    <source>
        <dbReference type="Proteomes" id="UP001230051"/>
    </source>
</evidence>
<dbReference type="GO" id="GO:0003697">
    <property type="term" value="F:single-stranded DNA binding"/>
    <property type="evidence" value="ECO:0007669"/>
    <property type="project" value="TreeGrafter"/>
</dbReference>